<gene>
    <name evidence="2" type="ORF">N0V93_000663</name>
</gene>
<dbReference type="OrthoDB" id="5423360at2759"/>
<evidence type="ECO:0000313" key="3">
    <source>
        <dbReference type="Proteomes" id="UP001140453"/>
    </source>
</evidence>
<accession>A0A9W8Z0K9</accession>
<dbReference type="InterPro" id="IPR023631">
    <property type="entry name" value="Amidase_dom"/>
</dbReference>
<dbReference type="InterPro" id="IPR036928">
    <property type="entry name" value="AS_sf"/>
</dbReference>
<sequence>MALKHLITCVVAGIDYLVHPQILGSVQETVRADQIIPVLVLSEQELESGPEQLGKILQYYVDNDDVCEDEFTGILVVNPSSSGPDFAATADDVDLPGPDLSRFSAVYYIVPEAAVLEGENRLSSGPYFLSGPNLHQAWRLYPDELEAFTFGLIPDDPFSPQSFQAVASQSSGGLAKTIPVPSRHYHRATLEKPLAGTRVSLKDTFDIEGVRTALSSRAWAEMYPAAAENGPYVKHLLDQGAIIVGKTKSTQLLAGNEWIEFQSPSNPRGDQYQEPSGSSTGAAASLAGYPWLDYAVGGDSEGGVREPATYHGLHALRPTFGTSSLDGIKVISPRYDTVGIFARSLPELTFMAAHSFDITRSDVHKPLSTRILYPTDFFPLADPEQQVLYESFIEILEASLGVKRIEVDLAQLWIDKPPSQSHAAGLPLQEYMNRAPFWSLCYDFYQSMKHFRSGYHDRFGREPFLESASRLRWKIGANITEDDRNEYLNQIAVFRRWFDDNVVSAHDGRDQETILVLPYGDSRPAYRDIPRDEPSPLEGINPTLLSSILGTPHLLVPFAQLPYESHISGRTEYRPICVSVMGTRGSDSTLLRLVEEALRSAHWRTKVETGRYTFPLGGNSRNVEDQEVDGHDSHGALMTVQGTAGLVYESVDEL</sequence>
<reference evidence="2" key="1">
    <citation type="submission" date="2022-10" db="EMBL/GenBank/DDBJ databases">
        <title>Tapping the CABI collections for fungal endophytes: first genome assemblies for Collariella, Neodidymelliopsis, Ascochyta clinopodiicola, Didymella pomorum, Didymosphaeria variabile, Neocosmospora piperis and Neocucurbitaria cava.</title>
        <authorList>
            <person name="Hill R."/>
        </authorList>
    </citation>
    <scope>NUCLEOTIDE SEQUENCE</scope>
    <source>
        <strain evidence="2">IMI 355082</strain>
    </source>
</reference>
<evidence type="ECO:0000259" key="1">
    <source>
        <dbReference type="Pfam" id="PF01425"/>
    </source>
</evidence>
<dbReference type="AlphaFoldDB" id="A0A9W8Z0K9"/>
<keyword evidence="3" id="KW-1185">Reference proteome</keyword>
<feature type="domain" description="Amidase" evidence="1">
    <location>
        <begin position="188"/>
        <end position="591"/>
    </location>
</feature>
<name>A0A9W8Z0K9_9PEZI</name>
<protein>
    <recommendedName>
        <fullName evidence="1">Amidase domain-containing protein</fullName>
    </recommendedName>
</protein>
<dbReference type="Proteomes" id="UP001140453">
    <property type="component" value="Unassembled WGS sequence"/>
</dbReference>
<evidence type="ECO:0000313" key="2">
    <source>
        <dbReference type="EMBL" id="KAJ4396444.1"/>
    </source>
</evidence>
<dbReference type="Pfam" id="PF01425">
    <property type="entry name" value="Amidase"/>
    <property type="match status" value="1"/>
</dbReference>
<dbReference type="EMBL" id="JAPEVB010000001">
    <property type="protein sequence ID" value="KAJ4396444.1"/>
    <property type="molecule type" value="Genomic_DNA"/>
</dbReference>
<dbReference type="SUPFAM" id="SSF75304">
    <property type="entry name" value="Amidase signature (AS) enzymes"/>
    <property type="match status" value="1"/>
</dbReference>
<dbReference type="PANTHER" id="PTHR46310">
    <property type="entry name" value="AMIDASE 1"/>
    <property type="match status" value="1"/>
</dbReference>
<dbReference type="Gene3D" id="3.90.1300.10">
    <property type="entry name" value="Amidase signature (AS) domain"/>
    <property type="match status" value="1"/>
</dbReference>
<proteinExistence type="predicted"/>
<dbReference type="PANTHER" id="PTHR46310:SF7">
    <property type="entry name" value="AMIDASE 1"/>
    <property type="match status" value="1"/>
</dbReference>
<organism evidence="2 3">
    <name type="scientific">Gnomoniopsis smithogilvyi</name>
    <dbReference type="NCBI Taxonomy" id="1191159"/>
    <lineage>
        <taxon>Eukaryota</taxon>
        <taxon>Fungi</taxon>
        <taxon>Dikarya</taxon>
        <taxon>Ascomycota</taxon>
        <taxon>Pezizomycotina</taxon>
        <taxon>Sordariomycetes</taxon>
        <taxon>Sordariomycetidae</taxon>
        <taxon>Diaporthales</taxon>
        <taxon>Gnomoniaceae</taxon>
        <taxon>Gnomoniopsis</taxon>
    </lineage>
</organism>
<comment type="caution">
    <text evidence="2">The sequence shown here is derived from an EMBL/GenBank/DDBJ whole genome shotgun (WGS) entry which is preliminary data.</text>
</comment>